<keyword evidence="2" id="KW-0645">Protease</keyword>
<dbReference type="Pfam" id="PF01841">
    <property type="entry name" value="Transglut_core"/>
    <property type="match status" value="1"/>
</dbReference>
<evidence type="ECO:0000259" key="1">
    <source>
        <dbReference type="SMART" id="SM00460"/>
    </source>
</evidence>
<proteinExistence type="predicted"/>
<dbReference type="InterPro" id="IPR002931">
    <property type="entry name" value="Transglutaminase-like"/>
</dbReference>
<dbReference type="InterPro" id="IPR038765">
    <property type="entry name" value="Papain-like_cys_pep_sf"/>
</dbReference>
<accession>A0A2D2LWQ2</accession>
<sequence length="276" mass="31363">MQFLVSVVTLFDEKSMMKLRATCQLDYHFSQPTPAVFLLRPQSGLAQQIIQEEWQVTPLLAVTSYNDNFGNLCDRVLFQIGDYQVSLTVELYTSEWIDVAPGMPKTPIEQLPSDTMVYLLPSRYCLPEFLLQEAQMITQDFAEGYDKAAAICAYIHQNFTYQYGSSTADTTALETWQHKKGVCRDFAHLGISLSRALDMPARMVVGYLYQLDPMDLHAWYEVFIGDRWYTFDATQSAPKGGRVILGYGRDAADVAFATFFAPFELKAMKVNVEKID</sequence>
<dbReference type="GO" id="GO:0006508">
    <property type="term" value="P:proteolysis"/>
    <property type="evidence" value="ECO:0007669"/>
    <property type="project" value="UniProtKB-KW"/>
</dbReference>
<dbReference type="SUPFAM" id="SSF54001">
    <property type="entry name" value="Cysteine proteinases"/>
    <property type="match status" value="1"/>
</dbReference>
<feature type="domain" description="Transglutaminase-like" evidence="1">
    <location>
        <begin position="175"/>
        <end position="235"/>
    </location>
</feature>
<dbReference type="EMBL" id="CP024443">
    <property type="protein sequence ID" value="ATR79400.1"/>
    <property type="molecule type" value="Genomic_DNA"/>
</dbReference>
<reference evidence="3" key="1">
    <citation type="submission" date="2017-11" db="EMBL/GenBank/DDBJ databases">
        <title>Complete genome sequence of Moraxella osloensis NP7 isolated from human skin.</title>
        <authorList>
            <person name="Lee K."/>
            <person name="Lim J.Y."/>
            <person name="Hwang I."/>
        </authorList>
    </citation>
    <scope>NUCLEOTIDE SEQUENCE [LARGE SCALE GENOMIC DNA]</scope>
    <source>
        <strain evidence="3">NP7</strain>
    </source>
</reference>
<protein>
    <submittedName>
        <fullName evidence="2">Cysteine protease</fullName>
    </submittedName>
</protein>
<dbReference type="Gene3D" id="3.10.620.30">
    <property type="match status" value="1"/>
</dbReference>
<dbReference type="AlphaFoldDB" id="A0A2D2LWQ2"/>
<gene>
    <name evidence="2" type="ORF">NP7_09185</name>
</gene>
<name>A0A2D2LWQ2_FAUOS</name>
<dbReference type="PANTHER" id="PTHR33490:SF12">
    <property type="entry name" value="BLL5557 PROTEIN"/>
    <property type="match status" value="1"/>
</dbReference>
<dbReference type="GO" id="GO:0008233">
    <property type="term" value="F:peptidase activity"/>
    <property type="evidence" value="ECO:0007669"/>
    <property type="project" value="UniProtKB-KW"/>
</dbReference>
<dbReference type="PANTHER" id="PTHR33490">
    <property type="entry name" value="BLR5614 PROTEIN-RELATED"/>
    <property type="match status" value="1"/>
</dbReference>
<keyword evidence="2" id="KW-0378">Hydrolase</keyword>
<dbReference type="STRING" id="34062.AXE82_05385"/>
<evidence type="ECO:0000313" key="2">
    <source>
        <dbReference type="EMBL" id="ATR79400.1"/>
    </source>
</evidence>
<dbReference type="Gene3D" id="2.60.40.2250">
    <property type="match status" value="1"/>
</dbReference>
<evidence type="ECO:0000313" key="3">
    <source>
        <dbReference type="Proteomes" id="UP000229340"/>
    </source>
</evidence>
<organism evidence="2 3">
    <name type="scientific">Faucicola osloensis</name>
    <name type="common">Moraxella osloensis</name>
    <dbReference type="NCBI Taxonomy" id="34062"/>
    <lineage>
        <taxon>Bacteria</taxon>
        <taxon>Pseudomonadati</taxon>
        <taxon>Pseudomonadota</taxon>
        <taxon>Gammaproteobacteria</taxon>
        <taxon>Moraxellales</taxon>
        <taxon>Moraxellaceae</taxon>
        <taxon>Faucicola</taxon>
    </lineage>
</organism>
<dbReference type="Proteomes" id="UP000229340">
    <property type="component" value="Chromosome"/>
</dbReference>
<dbReference type="SMART" id="SM00460">
    <property type="entry name" value="TGc"/>
    <property type="match status" value="1"/>
</dbReference>